<dbReference type="Gene3D" id="3.40.50.360">
    <property type="match status" value="1"/>
</dbReference>
<evidence type="ECO:0000256" key="1">
    <source>
        <dbReference type="ARBA" id="ARBA00006252"/>
    </source>
</evidence>
<evidence type="ECO:0000313" key="4">
    <source>
        <dbReference type="EMBL" id="MCO6407659.1"/>
    </source>
</evidence>
<dbReference type="PANTHER" id="PTHR10204">
    <property type="entry name" value="NAD P H OXIDOREDUCTASE-RELATED"/>
    <property type="match status" value="1"/>
</dbReference>
<dbReference type="Proteomes" id="UP001320715">
    <property type="component" value="Unassembled WGS sequence"/>
</dbReference>
<evidence type="ECO:0000313" key="5">
    <source>
        <dbReference type="Proteomes" id="UP001320715"/>
    </source>
</evidence>
<feature type="domain" description="Flavodoxin-like fold" evidence="3">
    <location>
        <begin position="1"/>
        <end position="181"/>
    </location>
</feature>
<protein>
    <submittedName>
        <fullName evidence="4">Flavodoxin family protein</fullName>
    </submittedName>
</protein>
<dbReference type="Pfam" id="PF02525">
    <property type="entry name" value="Flavodoxin_2"/>
    <property type="match status" value="1"/>
</dbReference>
<dbReference type="EMBL" id="JAAAML010000001">
    <property type="protein sequence ID" value="MCO6407659.1"/>
    <property type="molecule type" value="Genomic_DNA"/>
</dbReference>
<reference evidence="4 5" key="1">
    <citation type="submission" date="2020-01" db="EMBL/GenBank/DDBJ databases">
        <title>Genomes of bacteria type strains.</title>
        <authorList>
            <person name="Chen J."/>
            <person name="Zhu S."/>
            <person name="Yang J."/>
        </authorList>
    </citation>
    <scope>NUCLEOTIDE SEQUENCE [LARGE SCALE GENOMIC DNA]</scope>
    <source>
        <strain evidence="4 5">DSM 16655</strain>
    </source>
</reference>
<proteinExistence type="inferred from homology"/>
<dbReference type="SUPFAM" id="SSF52218">
    <property type="entry name" value="Flavoproteins"/>
    <property type="match status" value="1"/>
</dbReference>
<dbReference type="InterPro" id="IPR051545">
    <property type="entry name" value="NAD(P)H_dehydrogenase_qn"/>
</dbReference>
<comment type="similarity">
    <text evidence="1">Belongs to the NAD(P)H dehydrogenase (quinone) family.</text>
</comment>
<evidence type="ECO:0000259" key="3">
    <source>
        <dbReference type="Pfam" id="PF02525"/>
    </source>
</evidence>
<evidence type="ECO:0000256" key="2">
    <source>
        <dbReference type="ARBA" id="ARBA00023002"/>
    </source>
</evidence>
<dbReference type="InterPro" id="IPR029039">
    <property type="entry name" value="Flavoprotein-like_sf"/>
</dbReference>
<organism evidence="4 5">
    <name type="scientific">Hoeflea alexandrii</name>
    <dbReference type="NCBI Taxonomy" id="288436"/>
    <lineage>
        <taxon>Bacteria</taxon>
        <taxon>Pseudomonadati</taxon>
        <taxon>Pseudomonadota</taxon>
        <taxon>Alphaproteobacteria</taxon>
        <taxon>Hyphomicrobiales</taxon>
        <taxon>Rhizobiaceae</taxon>
        <taxon>Hoeflea</taxon>
    </lineage>
</organism>
<keyword evidence="2" id="KW-0560">Oxidoreductase</keyword>
<dbReference type="InterPro" id="IPR003680">
    <property type="entry name" value="Flavodoxin_fold"/>
</dbReference>
<dbReference type="RefSeq" id="WP_252914981.1">
    <property type="nucleotide sequence ID" value="NZ_JAAAML010000001.1"/>
</dbReference>
<comment type="caution">
    <text evidence="4">The sequence shown here is derived from an EMBL/GenBank/DDBJ whole genome shotgun (WGS) entry which is preliminary data.</text>
</comment>
<keyword evidence="5" id="KW-1185">Reference proteome</keyword>
<name>A0ABT1CN88_9HYPH</name>
<accession>A0ABT1CN88</accession>
<dbReference type="PANTHER" id="PTHR10204:SF34">
    <property type="entry name" value="NAD(P)H DEHYDROGENASE [QUINONE] 1 ISOFORM 1"/>
    <property type="match status" value="1"/>
</dbReference>
<sequence length="201" mass="22162">MHVLTVLDHPDPGSFSAAVAQRFMDGAEAAGHSVELADLNAEGFDPRWSMADIEAGNQAIIPADVGKEQERIARADAICLVFPLFWWGMPAMTKGWVDRVWSWGWAYDQMDNPEGSLQRPRSGVLLIPAGARSDEMKRSGYLSALEAAWIKGTFGYFGFSPRRLELLYGSTGSLKRRQSLLEKSYQVGRNLAAPRKTKGAS</sequence>
<gene>
    <name evidence="4" type="ORF">GTW23_05675</name>
</gene>